<keyword evidence="3" id="KW-1185">Reference proteome</keyword>
<gene>
    <name evidence="2" type="ORF">DEW08_15975</name>
</gene>
<sequence>MIPKGSRSVVRRASRPLRDWPSDMTRTEGAWYNRPHCPLLPREVAENCFLRDRLTFVTGATPLPAVLSETAVDATLRLMLRRGK</sequence>
<dbReference type="OrthoDB" id="7306590at2"/>
<accession>A0A2S2CSR2</accession>
<proteinExistence type="predicted"/>
<dbReference type="EMBL" id="CP029353">
    <property type="protein sequence ID" value="AWK87516.1"/>
    <property type="molecule type" value="Genomic_DNA"/>
</dbReference>
<evidence type="ECO:0000313" key="3">
    <source>
        <dbReference type="Proteomes" id="UP000245629"/>
    </source>
</evidence>
<organism evidence="2 3">
    <name type="scientific">Azospirillum thermophilum</name>
    <dbReference type="NCBI Taxonomy" id="2202148"/>
    <lineage>
        <taxon>Bacteria</taxon>
        <taxon>Pseudomonadati</taxon>
        <taxon>Pseudomonadota</taxon>
        <taxon>Alphaproteobacteria</taxon>
        <taxon>Rhodospirillales</taxon>
        <taxon>Azospirillaceae</taxon>
        <taxon>Azospirillum</taxon>
    </lineage>
</organism>
<dbReference type="KEGG" id="azz:DEW08_15975"/>
<protein>
    <submittedName>
        <fullName evidence="2">Uncharacterized protein</fullName>
    </submittedName>
</protein>
<name>A0A2S2CSR2_9PROT</name>
<reference evidence="3" key="1">
    <citation type="submission" date="2018-05" db="EMBL/GenBank/DDBJ databases">
        <title>Azospirillum thermophila sp. nov., a novel isolated from hot spring.</title>
        <authorList>
            <person name="Zhao Z."/>
        </authorList>
    </citation>
    <scope>NUCLEOTIDE SEQUENCE [LARGE SCALE GENOMIC DNA]</scope>
    <source>
        <strain evidence="3">CFH 70021</strain>
    </source>
</reference>
<evidence type="ECO:0000256" key="1">
    <source>
        <dbReference type="SAM" id="MobiDB-lite"/>
    </source>
</evidence>
<dbReference type="AlphaFoldDB" id="A0A2S2CSR2"/>
<feature type="region of interest" description="Disordered" evidence="1">
    <location>
        <begin position="1"/>
        <end position="21"/>
    </location>
</feature>
<dbReference type="Proteomes" id="UP000245629">
    <property type="component" value="Chromosome 2"/>
</dbReference>
<evidence type="ECO:0000313" key="2">
    <source>
        <dbReference type="EMBL" id="AWK87516.1"/>
    </source>
</evidence>